<evidence type="ECO:0000313" key="2">
    <source>
        <dbReference type="Proteomes" id="UP000805193"/>
    </source>
</evidence>
<sequence>MNSAYGFTSKRRALSRNALDDILPELRVTNDTKEFLQPEVKTEGRRLLLFYAEKDLEVLLNIEFILGDGNFKYNSSEFHSPGQFYTLHAIVKGEAHPIVYALMQSCDVQAYQVVFGTLKTSLETKFGGVGGLSTSTTWHFDYESAAILAVINVFKTTAGFPKVRGCAFHFAKAINTKRDELGLMALCRDDPEVNKCFSPREAALSGTELGDQQRLVERACRIWAANGALD</sequence>
<protein>
    <submittedName>
        <fullName evidence="1">Uncharacterized protein</fullName>
    </submittedName>
</protein>
<comment type="caution">
    <text evidence="1">The sequence shown here is derived from an EMBL/GenBank/DDBJ whole genome shotgun (WGS) entry which is preliminary data.</text>
</comment>
<gene>
    <name evidence="1" type="ORF">HPB47_021578</name>
</gene>
<dbReference type="EMBL" id="JABSTQ010009208">
    <property type="protein sequence ID" value="KAG0431638.1"/>
    <property type="molecule type" value="Genomic_DNA"/>
</dbReference>
<accession>A0AC60QD79</accession>
<proteinExistence type="predicted"/>
<reference evidence="1 2" key="1">
    <citation type="journal article" date="2020" name="Cell">
        <title>Large-Scale Comparative Analyses of Tick Genomes Elucidate Their Genetic Diversity and Vector Capacities.</title>
        <authorList>
            <consortium name="Tick Genome and Microbiome Consortium (TIGMIC)"/>
            <person name="Jia N."/>
            <person name="Wang J."/>
            <person name="Shi W."/>
            <person name="Du L."/>
            <person name="Sun Y."/>
            <person name="Zhan W."/>
            <person name="Jiang J.F."/>
            <person name="Wang Q."/>
            <person name="Zhang B."/>
            <person name="Ji P."/>
            <person name="Bell-Sakyi L."/>
            <person name="Cui X.M."/>
            <person name="Yuan T.T."/>
            <person name="Jiang B.G."/>
            <person name="Yang W.F."/>
            <person name="Lam T.T."/>
            <person name="Chang Q.C."/>
            <person name="Ding S.J."/>
            <person name="Wang X.J."/>
            <person name="Zhu J.G."/>
            <person name="Ruan X.D."/>
            <person name="Zhao L."/>
            <person name="Wei J.T."/>
            <person name="Ye R.Z."/>
            <person name="Que T.C."/>
            <person name="Du C.H."/>
            <person name="Zhou Y.H."/>
            <person name="Cheng J.X."/>
            <person name="Dai P.F."/>
            <person name="Guo W.B."/>
            <person name="Han X.H."/>
            <person name="Huang E.J."/>
            <person name="Li L.F."/>
            <person name="Wei W."/>
            <person name="Gao Y.C."/>
            <person name="Liu J.Z."/>
            <person name="Shao H.Z."/>
            <person name="Wang X."/>
            <person name="Wang C.C."/>
            <person name="Yang T.C."/>
            <person name="Huo Q.B."/>
            <person name="Li W."/>
            <person name="Chen H.Y."/>
            <person name="Chen S.E."/>
            <person name="Zhou L.G."/>
            <person name="Ni X.B."/>
            <person name="Tian J.H."/>
            <person name="Sheng Y."/>
            <person name="Liu T."/>
            <person name="Pan Y.S."/>
            <person name="Xia L.Y."/>
            <person name="Li J."/>
            <person name="Zhao F."/>
            <person name="Cao W.C."/>
        </authorList>
    </citation>
    <scope>NUCLEOTIDE SEQUENCE [LARGE SCALE GENOMIC DNA]</scope>
    <source>
        <strain evidence="1">Iper-2018</strain>
    </source>
</reference>
<dbReference type="Proteomes" id="UP000805193">
    <property type="component" value="Unassembled WGS sequence"/>
</dbReference>
<organism evidence="1 2">
    <name type="scientific">Ixodes persulcatus</name>
    <name type="common">Taiga tick</name>
    <dbReference type="NCBI Taxonomy" id="34615"/>
    <lineage>
        <taxon>Eukaryota</taxon>
        <taxon>Metazoa</taxon>
        <taxon>Ecdysozoa</taxon>
        <taxon>Arthropoda</taxon>
        <taxon>Chelicerata</taxon>
        <taxon>Arachnida</taxon>
        <taxon>Acari</taxon>
        <taxon>Parasitiformes</taxon>
        <taxon>Ixodida</taxon>
        <taxon>Ixodoidea</taxon>
        <taxon>Ixodidae</taxon>
        <taxon>Ixodinae</taxon>
        <taxon>Ixodes</taxon>
    </lineage>
</organism>
<evidence type="ECO:0000313" key="1">
    <source>
        <dbReference type="EMBL" id="KAG0431638.1"/>
    </source>
</evidence>
<name>A0AC60QD79_IXOPE</name>
<keyword evidence="2" id="KW-1185">Reference proteome</keyword>